<dbReference type="GeneID" id="74946230"/>
<keyword evidence="3" id="KW-1185">Reference proteome</keyword>
<dbReference type="KEGG" id="nvn:NVIE_009640"/>
<evidence type="ECO:0000313" key="2">
    <source>
        <dbReference type="EMBL" id="AIC15191.1"/>
    </source>
</evidence>
<dbReference type="HOGENOM" id="CLU_3210878_0_0_2"/>
<dbReference type="AlphaFoldDB" id="A0A060HNP8"/>
<evidence type="ECO:0000313" key="3">
    <source>
        <dbReference type="Proteomes" id="UP000027093"/>
    </source>
</evidence>
<evidence type="ECO:0000256" key="1">
    <source>
        <dbReference type="SAM" id="Coils"/>
    </source>
</evidence>
<gene>
    <name evidence="2" type="ORF">NVIE_009640</name>
</gene>
<proteinExistence type="predicted"/>
<protein>
    <submittedName>
        <fullName evidence="2">Uncharacterized protein</fullName>
    </submittedName>
</protein>
<dbReference type="EMBL" id="CP007536">
    <property type="protein sequence ID" value="AIC15191.1"/>
    <property type="molecule type" value="Genomic_DNA"/>
</dbReference>
<feature type="coiled-coil region" evidence="1">
    <location>
        <begin position="13"/>
        <end position="43"/>
    </location>
</feature>
<accession>A0A060HNP8</accession>
<dbReference type="Proteomes" id="UP000027093">
    <property type="component" value="Chromosome"/>
</dbReference>
<sequence length="44" mass="5494">MEEEYVTVRKSKLLELKQAMDEYRLLLERLRNDLEKIKEIRQEN</sequence>
<name>A0A060HNP8_9ARCH</name>
<reference evidence="2 3" key="1">
    <citation type="journal article" date="2014" name="Int. J. Syst. Evol. Microbiol.">
        <title>Nitrososphaera viennensis gen. nov., sp. nov., an aerobic and mesophilic, ammonia-oxidizing archaeon from soil and a member of the archaeal phylum Thaumarchaeota.</title>
        <authorList>
            <person name="Stieglmeier M."/>
            <person name="Klingl A."/>
            <person name="Alves R.J."/>
            <person name="Rittmann S.K."/>
            <person name="Melcher M."/>
            <person name="Leisch N."/>
            <person name="Schleper C."/>
        </authorList>
    </citation>
    <scope>NUCLEOTIDE SEQUENCE [LARGE SCALE GENOMIC DNA]</scope>
    <source>
        <strain evidence="2">EN76</strain>
    </source>
</reference>
<keyword evidence="1" id="KW-0175">Coiled coil</keyword>
<dbReference type="RefSeq" id="WP_258914169.1">
    <property type="nucleotide sequence ID" value="NZ_CP007536.1"/>
</dbReference>
<organism evidence="2 3">
    <name type="scientific">Nitrososphaera viennensis EN76</name>
    <dbReference type="NCBI Taxonomy" id="926571"/>
    <lineage>
        <taxon>Archaea</taxon>
        <taxon>Nitrososphaerota</taxon>
        <taxon>Nitrososphaeria</taxon>
        <taxon>Nitrososphaerales</taxon>
        <taxon>Nitrososphaeraceae</taxon>
        <taxon>Nitrososphaera</taxon>
    </lineage>
</organism>